<dbReference type="Pfam" id="PF01832">
    <property type="entry name" value="Glucosaminidase"/>
    <property type="match status" value="1"/>
</dbReference>
<dbReference type="OrthoDB" id="9788155at2"/>
<dbReference type="RefSeq" id="WP_100266152.1">
    <property type="nucleotide sequence ID" value="NZ_CP018800.1"/>
</dbReference>
<gene>
    <name evidence="2" type="ORF">Ga0123462_2015</name>
</gene>
<reference evidence="2 3" key="1">
    <citation type="submission" date="2016-12" db="EMBL/GenBank/DDBJ databases">
        <title>Isolation and genomic insights into novel planktonic Zetaproteobacteria from stratified waters of the Chesapeake Bay.</title>
        <authorList>
            <person name="McAllister S.M."/>
            <person name="Kato S."/>
            <person name="Chan C.S."/>
            <person name="Chiu B.K."/>
            <person name="Field E.K."/>
        </authorList>
    </citation>
    <scope>NUCLEOTIDE SEQUENCE [LARGE SCALE GENOMIC DNA]</scope>
    <source>
        <strain evidence="2 3">CP-8</strain>
    </source>
</reference>
<dbReference type="PANTHER" id="PTHR40572">
    <property type="entry name" value="PROTEIN BAX"/>
    <property type="match status" value="1"/>
</dbReference>
<name>A0A2K8L6W3_9PROT</name>
<organism evidence="2 3">
    <name type="scientific">Mariprofundus ferrinatatus</name>
    <dbReference type="NCBI Taxonomy" id="1921087"/>
    <lineage>
        <taxon>Bacteria</taxon>
        <taxon>Pseudomonadati</taxon>
        <taxon>Pseudomonadota</taxon>
        <taxon>Candidatius Mariprofundia</taxon>
        <taxon>Mariprofundales</taxon>
        <taxon>Mariprofundaceae</taxon>
        <taxon>Mariprofundus</taxon>
    </lineage>
</organism>
<dbReference type="KEGG" id="mfn:Ga0123462_2015"/>
<dbReference type="AlphaFoldDB" id="A0A2K8L6W3"/>
<dbReference type="InterPro" id="IPR053195">
    <property type="entry name" value="Bax-like"/>
</dbReference>
<dbReference type="GO" id="GO:0004040">
    <property type="term" value="F:amidase activity"/>
    <property type="evidence" value="ECO:0007669"/>
    <property type="project" value="InterPro"/>
</dbReference>
<dbReference type="PROSITE" id="PS51257">
    <property type="entry name" value="PROKAR_LIPOPROTEIN"/>
    <property type="match status" value="1"/>
</dbReference>
<dbReference type="PANTHER" id="PTHR40572:SF1">
    <property type="entry name" value="PROTEIN BAX"/>
    <property type="match status" value="1"/>
</dbReference>
<dbReference type="Gene3D" id="1.10.530.10">
    <property type="match status" value="1"/>
</dbReference>
<accession>A0A2K8L6W3</accession>
<evidence type="ECO:0000313" key="2">
    <source>
        <dbReference type="EMBL" id="ATX82852.1"/>
    </source>
</evidence>
<sequence>MKNDIFHSITTGRIRLFSALLMVAVMALAACSLKVGGVLMVEKEKNSSELNGSVEQKKQAFFARMKPLVEAENERILEQREDLLAMRSSRNLGWFERRTLQTLAEEYEVEIGDEPGQKEVQALLMRVDAVPVEMALVQAANESSWGESRFAVEGNNYFGQWCYSKGCGIVPEQRSAGATHEVRRFDNARDSVRAYMNNINTTRAYVPFRKLREEQRKRKQELDAVHLALGLKSYSERGMAYVKTIQAMIRSNRKLIASS</sequence>
<dbReference type="EMBL" id="CP018800">
    <property type="protein sequence ID" value="ATX82852.1"/>
    <property type="molecule type" value="Genomic_DNA"/>
</dbReference>
<dbReference type="InterPro" id="IPR002901">
    <property type="entry name" value="MGlyc_endo_b_GlcNAc-like_dom"/>
</dbReference>
<proteinExistence type="predicted"/>
<evidence type="ECO:0000259" key="1">
    <source>
        <dbReference type="Pfam" id="PF01832"/>
    </source>
</evidence>
<keyword evidence="3" id="KW-1185">Reference proteome</keyword>
<protein>
    <submittedName>
        <fullName evidence="2">Bax protein</fullName>
    </submittedName>
</protein>
<evidence type="ECO:0000313" key="3">
    <source>
        <dbReference type="Proteomes" id="UP000231637"/>
    </source>
</evidence>
<dbReference type="Proteomes" id="UP000231637">
    <property type="component" value="Chromosome"/>
</dbReference>
<feature type="domain" description="Mannosyl-glycoprotein endo-beta-N-acetylglucosamidase-like" evidence="1">
    <location>
        <begin position="129"/>
        <end position="253"/>
    </location>
</feature>